<comment type="similarity">
    <text evidence="2">Belongs to the peptidase S54 family.</text>
</comment>
<proteinExistence type="inferred from homology"/>
<dbReference type="InterPro" id="IPR050925">
    <property type="entry name" value="Rhomboid_protease_S54"/>
</dbReference>
<dbReference type="InterPro" id="IPR022764">
    <property type="entry name" value="Peptidase_S54_rhomboid_dom"/>
</dbReference>
<evidence type="ECO:0000256" key="8">
    <source>
        <dbReference type="SAM" id="Phobius"/>
    </source>
</evidence>
<evidence type="ECO:0000256" key="4">
    <source>
        <dbReference type="ARBA" id="ARBA00022801"/>
    </source>
</evidence>
<evidence type="ECO:0000256" key="1">
    <source>
        <dbReference type="ARBA" id="ARBA00004141"/>
    </source>
</evidence>
<dbReference type="Gene3D" id="1.20.1540.10">
    <property type="entry name" value="Rhomboid-like"/>
    <property type="match status" value="1"/>
</dbReference>
<evidence type="ECO:0000313" key="11">
    <source>
        <dbReference type="Proteomes" id="UP000001798"/>
    </source>
</evidence>
<evidence type="ECO:0000256" key="7">
    <source>
        <dbReference type="SAM" id="MobiDB-lite"/>
    </source>
</evidence>
<name>A0A384K695_BOTFB</name>
<dbReference type="GeneID" id="36394991"/>
<dbReference type="PANTHER" id="PTHR43731:SF14">
    <property type="entry name" value="PRESENILIN-ASSOCIATED RHOMBOID-LIKE PROTEIN, MITOCHONDRIAL"/>
    <property type="match status" value="1"/>
</dbReference>
<protein>
    <recommendedName>
        <fullName evidence="9">Peptidase S54 rhomboid domain-containing protein</fullName>
    </recommendedName>
</protein>
<keyword evidence="4" id="KW-0378">Hydrolase</keyword>
<feature type="compositionally biased region" description="Basic residues" evidence="7">
    <location>
        <begin position="91"/>
        <end position="101"/>
    </location>
</feature>
<gene>
    <name evidence="10" type="ORF">BCIN_16g01450</name>
</gene>
<evidence type="ECO:0000259" key="9">
    <source>
        <dbReference type="Pfam" id="PF01694"/>
    </source>
</evidence>
<dbReference type="SUPFAM" id="SSF144091">
    <property type="entry name" value="Rhomboid-like"/>
    <property type="match status" value="1"/>
</dbReference>
<dbReference type="InterPro" id="IPR035952">
    <property type="entry name" value="Rhomboid-like_sf"/>
</dbReference>
<dbReference type="OrthoDB" id="418595at2759"/>
<dbReference type="AlphaFoldDB" id="A0A384K695"/>
<evidence type="ECO:0000256" key="5">
    <source>
        <dbReference type="ARBA" id="ARBA00022989"/>
    </source>
</evidence>
<sequence length="339" mass="37489">MAFLVGSRSLGLHMQKSSLRPATQTLSRRISSRCMHTRDFHSSFFSSVNPNSLVRKLPLLKAISSSGSRPFFSSTPLARGSKWAQREQHAKSKHQNKHTQHTQHAQNEHQPIDPAPTIRYRKPRSSYPLAIVIAVGCTFVTLSYNRSPFVDFPLPNFIPKLTPEYFEKNFVLSQQNIDEGRIHTLITHSFMHQTYYHLFANMYCMLAMAPLVNPLTFVTIWAGAGVTCSLASLYIWKHGVPFNQNKSSINSIDRGCGASGSLSGLITMLAVKHPNVSWQFMFVPIGIPAWFLVGGGAVYSILALNNGWQPGVGHAGHLGGSAFGILAGVVSRRFGLRGL</sequence>
<dbReference type="EMBL" id="CP009820">
    <property type="protein sequence ID" value="ATZ58329.1"/>
    <property type="molecule type" value="Genomic_DNA"/>
</dbReference>
<dbReference type="Proteomes" id="UP000001798">
    <property type="component" value="Chromosome 16"/>
</dbReference>
<evidence type="ECO:0000256" key="3">
    <source>
        <dbReference type="ARBA" id="ARBA00022692"/>
    </source>
</evidence>
<keyword evidence="5 8" id="KW-1133">Transmembrane helix</keyword>
<feature type="transmembrane region" description="Helical" evidence="8">
    <location>
        <begin position="314"/>
        <end position="331"/>
    </location>
</feature>
<evidence type="ECO:0000256" key="2">
    <source>
        <dbReference type="ARBA" id="ARBA00009045"/>
    </source>
</evidence>
<organism evidence="10 11">
    <name type="scientific">Botryotinia fuckeliana (strain B05.10)</name>
    <name type="common">Noble rot fungus</name>
    <name type="synonym">Botrytis cinerea</name>
    <dbReference type="NCBI Taxonomy" id="332648"/>
    <lineage>
        <taxon>Eukaryota</taxon>
        <taxon>Fungi</taxon>
        <taxon>Dikarya</taxon>
        <taxon>Ascomycota</taxon>
        <taxon>Pezizomycotina</taxon>
        <taxon>Leotiomycetes</taxon>
        <taxon>Helotiales</taxon>
        <taxon>Sclerotiniaceae</taxon>
        <taxon>Botrytis</taxon>
    </lineage>
</organism>
<evidence type="ECO:0000313" key="10">
    <source>
        <dbReference type="EMBL" id="ATZ58329.1"/>
    </source>
</evidence>
<evidence type="ECO:0000256" key="6">
    <source>
        <dbReference type="ARBA" id="ARBA00023136"/>
    </source>
</evidence>
<feature type="transmembrane region" description="Helical" evidence="8">
    <location>
        <begin position="215"/>
        <end position="236"/>
    </location>
</feature>
<feature type="region of interest" description="Disordered" evidence="7">
    <location>
        <begin position="82"/>
        <end position="118"/>
    </location>
</feature>
<dbReference type="VEuPathDB" id="FungiDB:Bcin16g01450"/>
<dbReference type="GO" id="GO:0004252">
    <property type="term" value="F:serine-type endopeptidase activity"/>
    <property type="evidence" value="ECO:0007669"/>
    <property type="project" value="InterPro"/>
</dbReference>
<dbReference type="RefSeq" id="XP_024553707.1">
    <property type="nucleotide sequence ID" value="XM_024697890.1"/>
</dbReference>
<keyword evidence="11" id="KW-1185">Reference proteome</keyword>
<dbReference type="PANTHER" id="PTHR43731">
    <property type="entry name" value="RHOMBOID PROTEASE"/>
    <property type="match status" value="1"/>
</dbReference>
<feature type="transmembrane region" description="Helical" evidence="8">
    <location>
        <begin position="127"/>
        <end position="144"/>
    </location>
</feature>
<accession>A0A384K695</accession>
<dbReference type="KEGG" id="bfu:BCIN_16g01450"/>
<feature type="transmembrane region" description="Helical" evidence="8">
    <location>
        <begin position="280"/>
        <end position="302"/>
    </location>
</feature>
<dbReference type="Pfam" id="PF01694">
    <property type="entry name" value="Rhomboid"/>
    <property type="match status" value="1"/>
</dbReference>
<feature type="domain" description="Peptidase S54 rhomboid" evidence="9">
    <location>
        <begin position="180"/>
        <end position="331"/>
    </location>
</feature>
<comment type="subcellular location">
    <subcellularLocation>
        <location evidence="1">Membrane</location>
        <topology evidence="1">Multi-pass membrane protein</topology>
    </subcellularLocation>
</comment>
<reference evidence="10 11" key="1">
    <citation type="journal article" date="2011" name="PLoS Genet.">
        <title>Genomic analysis of the necrotrophic fungal pathogens Sclerotinia sclerotiorum and Botrytis cinerea.</title>
        <authorList>
            <person name="Amselem J."/>
            <person name="Cuomo C.A."/>
            <person name="van Kan J.A."/>
            <person name="Viaud M."/>
            <person name="Benito E.P."/>
            <person name="Couloux A."/>
            <person name="Coutinho P.M."/>
            <person name="de Vries R.P."/>
            <person name="Dyer P.S."/>
            <person name="Fillinger S."/>
            <person name="Fournier E."/>
            <person name="Gout L."/>
            <person name="Hahn M."/>
            <person name="Kohn L."/>
            <person name="Lapalu N."/>
            <person name="Plummer K.M."/>
            <person name="Pradier J.M."/>
            <person name="Quevillon E."/>
            <person name="Sharon A."/>
            <person name="Simon A."/>
            <person name="ten Have A."/>
            <person name="Tudzynski B."/>
            <person name="Tudzynski P."/>
            <person name="Wincker P."/>
            <person name="Andrew M."/>
            <person name="Anthouard V."/>
            <person name="Beever R.E."/>
            <person name="Beffa R."/>
            <person name="Benoit I."/>
            <person name="Bouzid O."/>
            <person name="Brault B."/>
            <person name="Chen Z."/>
            <person name="Choquer M."/>
            <person name="Collemare J."/>
            <person name="Cotton P."/>
            <person name="Danchin E.G."/>
            <person name="Da Silva C."/>
            <person name="Gautier A."/>
            <person name="Giraud C."/>
            <person name="Giraud T."/>
            <person name="Gonzalez C."/>
            <person name="Grossetete S."/>
            <person name="Guldener U."/>
            <person name="Henrissat B."/>
            <person name="Howlett B.J."/>
            <person name="Kodira C."/>
            <person name="Kretschmer M."/>
            <person name="Lappartient A."/>
            <person name="Leroch M."/>
            <person name="Levis C."/>
            <person name="Mauceli E."/>
            <person name="Neuveglise C."/>
            <person name="Oeser B."/>
            <person name="Pearson M."/>
            <person name="Poulain J."/>
            <person name="Poussereau N."/>
            <person name="Quesneville H."/>
            <person name="Rascle C."/>
            <person name="Schumacher J."/>
            <person name="Segurens B."/>
            <person name="Sexton A."/>
            <person name="Silva E."/>
            <person name="Sirven C."/>
            <person name="Soanes D.M."/>
            <person name="Talbot N.J."/>
            <person name="Templeton M."/>
            <person name="Yandava C."/>
            <person name="Yarden O."/>
            <person name="Zeng Q."/>
            <person name="Rollins J.A."/>
            <person name="Lebrun M.H."/>
            <person name="Dickman M."/>
        </authorList>
    </citation>
    <scope>NUCLEOTIDE SEQUENCE [LARGE SCALE GENOMIC DNA]</scope>
    <source>
        <strain evidence="10 11">B05.10</strain>
    </source>
</reference>
<reference evidence="10 11" key="2">
    <citation type="journal article" date="2012" name="Eukaryot. Cell">
        <title>Genome update of Botrytis cinerea strains B05.10 and T4.</title>
        <authorList>
            <person name="Staats M."/>
            <person name="van Kan J.A."/>
        </authorList>
    </citation>
    <scope>NUCLEOTIDE SEQUENCE [LARGE SCALE GENOMIC DNA]</scope>
    <source>
        <strain evidence="10 11">B05.10</strain>
    </source>
</reference>
<dbReference type="GO" id="GO:0016020">
    <property type="term" value="C:membrane"/>
    <property type="evidence" value="ECO:0007669"/>
    <property type="project" value="UniProtKB-SubCell"/>
</dbReference>
<keyword evidence="3 8" id="KW-0812">Transmembrane</keyword>
<keyword evidence="6 8" id="KW-0472">Membrane</keyword>
<reference evidence="10 11" key="3">
    <citation type="journal article" date="2017" name="Mol. Plant Pathol.">
        <title>A gapless genome sequence of the fungus Botrytis cinerea.</title>
        <authorList>
            <person name="Van Kan J.A."/>
            <person name="Stassen J.H."/>
            <person name="Mosbach A."/>
            <person name="Van Der Lee T.A."/>
            <person name="Faino L."/>
            <person name="Farmer A.D."/>
            <person name="Papasotiriou D.G."/>
            <person name="Zhou S."/>
            <person name="Seidl M.F."/>
            <person name="Cottam E."/>
            <person name="Edel D."/>
            <person name="Hahn M."/>
            <person name="Schwartz D.C."/>
            <person name="Dietrich R.A."/>
            <person name="Widdison S."/>
            <person name="Scalliet G."/>
        </authorList>
    </citation>
    <scope>NUCLEOTIDE SEQUENCE [LARGE SCALE GENOMIC DNA]</scope>
    <source>
        <strain evidence="10 11">B05.10</strain>
    </source>
</reference>